<organism evidence="24 25">
    <name type="scientific">Pneumocystis murina (strain B123)</name>
    <name type="common">Mouse pneumocystis pneumonia agent</name>
    <name type="synonym">Pneumocystis carinii f. sp. muris</name>
    <dbReference type="NCBI Taxonomy" id="1069680"/>
    <lineage>
        <taxon>Eukaryota</taxon>
        <taxon>Fungi</taxon>
        <taxon>Dikarya</taxon>
        <taxon>Ascomycota</taxon>
        <taxon>Taphrinomycotina</taxon>
        <taxon>Pneumocystomycetes</taxon>
        <taxon>Pneumocystaceae</taxon>
        <taxon>Pneumocystis</taxon>
    </lineage>
</organism>
<evidence type="ECO:0000256" key="1">
    <source>
        <dbReference type="ARBA" id="ARBA00022475"/>
    </source>
</evidence>
<comment type="subcellular location">
    <subcellularLocation>
        <location evidence="20">Endoplasmic reticulum membrane</location>
        <topology evidence="20">Single-pass membrane protein</topology>
        <orientation evidence="20">Cytoplasmic side</orientation>
    </subcellularLocation>
    <subcellularLocation>
        <location evidence="20">Mitochondrion outer membrane</location>
        <topology evidence="20">Single-pass membrane protein</topology>
        <orientation evidence="20">Cytoplasmic side</orientation>
    </subcellularLocation>
    <subcellularLocation>
        <location evidence="20">Cell membrane</location>
        <topology evidence="20">Single-pass membrane protein</topology>
        <orientation evidence="20">Cytoplasmic side</orientation>
    </subcellularLocation>
</comment>
<dbReference type="InterPro" id="IPR001433">
    <property type="entry name" value="OxRdtase_FAD/NAD-bd"/>
</dbReference>
<dbReference type="InterPro" id="IPR023208">
    <property type="entry name" value="P450R"/>
</dbReference>
<dbReference type="SUPFAM" id="SSF52218">
    <property type="entry name" value="Flavoproteins"/>
    <property type="match status" value="1"/>
</dbReference>
<dbReference type="InterPro" id="IPR008254">
    <property type="entry name" value="Flavodoxin/NO_synth"/>
</dbReference>
<keyword evidence="25" id="KW-1185">Reference proteome</keyword>
<feature type="binding site" evidence="20">
    <location>
        <begin position="175"/>
        <end position="184"/>
    </location>
    <ligand>
        <name>FMN</name>
        <dbReference type="ChEBI" id="CHEBI:58210"/>
    </ligand>
</feature>
<dbReference type="PROSITE" id="PS51384">
    <property type="entry name" value="FAD_FR"/>
    <property type="match status" value="1"/>
</dbReference>
<dbReference type="Gene3D" id="3.40.50.80">
    <property type="entry name" value="Nucleotide-binding domain of ferredoxin-NADP reductase (FNR) module"/>
    <property type="match status" value="1"/>
</dbReference>
<protein>
    <recommendedName>
        <fullName evidence="20 21">NADPH--cytochrome P450 reductase</fullName>
        <shortName evidence="20">CPR</shortName>
        <shortName evidence="20">P450R</shortName>
        <ecNumber evidence="20 21">1.6.2.4</ecNumber>
    </recommendedName>
</protein>
<comment type="similarity">
    <text evidence="20">In the N-terminal section; belongs to the flavodoxin family.</text>
</comment>
<feature type="binding site" evidence="20">
    <location>
        <position position="661"/>
    </location>
    <ligand>
        <name>NADP(+)</name>
        <dbReference type="ChEBI" id="CHEBI:58349"/>
    </ligand>
</feature>
<feature type="binding site" evidence="20">
    <location>
        <position position="557"/>
    </location>
    <ligand>
        <name>NADP(+)</name>
        <dbReference type="ChEBI" id="CHEBI:58349"/>
    </ligand>
</feature>
<dbReference type="InterPro" id="IPR017938">
    <property type="entry name" value="Riboflavin_synthase-like_b-brl"/>
</dbReference>
<dbReference type="GO" id="GO:0050660">
    <property type="term" value="F:flavin adenine dinucleotide binding"/>
    <property type="evidence" value="ECO:0007669"/>
    <property type="project" value="UniProtKB-UniRule"/>
</dbReference>
<keyword evidence="1 20" id="KW-1003">Cell membrane</keyword>
<dbReference type="OrthoDB" id="1856718at2759"/>
<evidence type="ECO:0000256" key="18">
    <source>
        <dbReference type="ARBA" id="ARBA00023221"/>
    </source>
</evidence>
<feature type="domain" description="FAD-binding FR-type" evidence="23">
    <location>
        <begin position="282"/>
        <end position="543"/>
    </location>
</feature>
<dbReference type="PRINTS" id="PR00369">
    <property type="entry name" value="FLAVODOXIN"/>
</dbReference>
<reference evidence="25" key="1">
    <citation type="journal article" date="2016" name="Nat. Commun.">
        <title>Genome analysis of three Pneumocystis species reveals adaptation mechanisms to life exclusively in mammalian hosts.</title>
        <authorList>
            <person name="Ma L."/>
            <person name="Chen Z."/>
            <person name="Huang D.W."/>
            <person name="Kutty G."/>
            <person name="Ishihara M."/>
            <person name="Wang H."/>
            <person name="Abouelleil A."/>
            <person name="Bishop L."/>
            <person name="Davey E."/>
            <person name="Deng R."/>
            <person name="Deng X."/>
            <person name="Fan L."/>
            <person name="Fantoni G."/>
            <person name="Fitzgerald M."/>
            <person name="Gogineni E."/>
            <person name="Goldberg J.M."/>
            <person name="Handley G."/>
            <person name="Hu X."/>
            <person name="Huber C."/>
            <person name="Jiao X."/>
            <person name="Jones K."/>
            <person name="Levin J.Z."/>
            <person name="Liu Y."/>
            <person name="Macdonald P."/>
            <person name="Melnikov A."/>
            <person name="Raley C."/>
            <person name="Sassi M."/>
            <person name="Sherman B.T."/>
            <person name="Song X."/>
            <person name="Sykes S."/>
            <person name="Tran B."/>
            <person name="Walsh L."/>
            <person name="Xia Y."/>
            <person name="Yang J."/>
            <person name="Young S."/>
            <person name="Zeng Q."/>
            <person name="Zheng X."/>
            <person name="Stephens R."/>
            <person name="Nusbaum C."/>
            <person name="Birren B.W."/>
            <person name="Azadi P."/>
            <person name="Lempicki R.A."/>
            <person name="Cuomo C.A."/>
            <person name="Kovacs J.A."/>
        </authorList>
    </citation>
    <scope>NUCLEOTIDE SEQUENCE [LARGE SCALE GENOMIC DNA]</scope>
    <source>
        <strain evidence="25">B123</strain>
    </source>
</reference>
<dbReference type="SUPFAM" id="SSF52343">
    <property type="entry name" value="Ferredoxin reductase-like, C-terminal NADP-linked domain"/>
    <property type="match status" value="1"/>
</dbReference>
<keyword evidence="8 20" id="KW-0274">FAD</keyword>
<evidence type="ECO:0000256" key="9">
    <source>
        <dbReference type="ARBA" id="ARBA00022857"/>
    </source>
</evidence>
<evidence type="ECO:0000256" key="10">
    <source>
        <dbReference type="ARBA" id="ARBA00022955"/>
    </source>
</evidence>
<dbReference type="GO" id="GO:0003958">
    <property type="term" value="F:NADPH-hemoprotein reductase activity"/>
    <property type="evidence" value="ECO:0007669"/>
    <property type="project" value="UniProtKB-UniRule"/>
</dbReference>
<dbReference type="PANTHER" id="PTHR19384:SF17">
    <property type="entry name" value="NADPH--CYTOCHROME P450 REDUCTASE"/>
    <property type="match status" value="1"/>
</dbReference>
<accession>M7P543</accession>
<dbReference type="HAMAP" id="MF_03212">
    <property type="entry name" value="NCPR"/>
    <property type="match status" value="1"/>
</dbReference>
<keyword evidence="3 20" id="KW-0285">Flavoprotein</keyword>
<dbReference type="Proteomes" id="UP000011958">
    <property type="component" value="Unassembled WGS sequence"/>
</dbReference>
<keyword evidence="13 20" id="KW-0756">Sterol biosynthesis</keyword>
<comment type="catalytic activity">
    <reaction evidence="19 20 21">
        <text>2 oxidized [cytochrome P450] + NADPH = 2 reduced [cytochrome P450] + NADP(+) + H(+)</text>
        <dbReference type="Rhea" id="RHEA:24040"/>
        <dbReference type="Rhea" id="RHEA-COMP:14627"/>
        <dbReference type="Rhea" id="RHEA-COMP:14628"/>
        <dbReference type="ChEBI" id="CHEBI:15378"/>
        <dbReference type="ChEBI" id="CHEBI:55376"/>
        <dbReference type="ChEBI" id="CHEBI:57783"/>
        <dbReference type="ChEBI" id="CHEBI:58349"/>
        <dbReference type="ChEBI" id="CHEBI:60344"/>
        <dbReference type="EC" id="1.6.2.4"/>
    </reaction>
</comment>
<dbReference type="PIRSF" id="PIRSF000208">
    <property type="entry name" value="P450R"/>
    <property type="match status" value="1"/>
</dbReference>
<name>M7P543_PNEMU</name>
<feature type="binding site" evidence="20">
    <location>
        <position position="699"/>
    </location>
    <ligand>
        <name>FAD</name>
        <dbReference type="ChEBI" id="CHEBI:57692"/>
    </ligand>
</feature>
<feature type="binding site" evidence="20">
    <location>
        <begin position="129"/>
        <end position="132"/>
    </location>
    <ligand>
        <name>FMN</name>
        <dbReference type="ChEBI" id="CHEBI:58210"/>
    </ligand>
</feature>
<keyword evidence="6 20" id="KW-1000">Mitochondrion outer membrane</keyword>
<dbReference type="InterPro" id="IPR039261">
    <property type="entry name" value="FNR_nucleotide-bd"/>
</dbReference>
<dbReference type="InterPro" id="IPR023173">
    <property type="entry name" value="NADPH_Cyt_P450_Rdtase_alpha"/>
</dbReference>
<sequence length="700" mass="80860">MFKEKQELTLDAFDIIFIFAILTTIIYIFRGKLWTKKGSMLSIFNNSTNDTLIIPKNTRNIIQKMHDSQKSVVIFYGSQTGTAEDLAFRLAKEGHARYGLSTMTANFEDYDYENLNDFPAEKMAIFVVATYGEGEPTDNAIEFFKFLQSKNLTFSNGDTINNRPLSNLNYIIFGLGNSTYEYYNHMARTLDTLLIKLGANKISKRGEGDDSNATLEEDFLSWKDKMWADVAKKMNLREKEAIYIPEFEIIEDLRLSSSLETVFLGELNKEYLIGKIKPFNSYNPFIAPVIESHELFFSGKRNCLHMEFSIKDSGMKYQTGDHLAIWPSNSNQEVDRLLTILNLAHKRNTVIRVKNIDPIAKVPIPQPSTYDSIVRYYLEICAPVSRQSLTTLAQFAPSKEAKKETLRLGSDKNYFHKIISSRCFNLAQTMQFITSELWTKVPFSFIIECFTRLKPRYYSISSSSLIYPTKVHITAVVESKFFPENDNILNGVTTNYLLALKQKQNGDIDTRSFEINYELDGPRNKYRNFHLPVYIRRSNFHLPHNPTIPIIMVGPGTGVAPFRAFVMERAEQMKRGKKIGKTILFYGCRYKNVDFLYKNEWEEYKNIMGDLFEMYIAFSRETNKKVYVQDLLEQNSSKINKILESGGIFYICGNAARMAREVNITLHKIISEERGIGKIKGNEVIRKMRNENKLFEDIWS</sequence>
<dbReference type="GO" id="GO:0010181">
    <property type="term" value="F:FMN binding"/>
    <property type="evidence" value="ECO:0007669"/>
    <property type="project" value="UniProtKB-UniRule"/>
</dbReference>
<keyword evidence="16 20" id="KW-0472">Membrane</keyword>
<dbReference type="GO" id="GO:0009055">
    <property type="term" value="F:electron transfer activity"/>
    <property type="evidence" value="ECO:0007669"/>
    <property type="project" value="EnsemblFungi"/>
</dbReference>
<dbReference type="FunFam" id="1.20.990.10:FF:000009">
    <property type="entry name" value="NADPH--cytochrome P450 reductase"/>
    <property type="match status" value="1"/>
</dbReference>
<evidence type="ECO:0000256" key="4">
    <source>
        <dbReference type="ARBA" id="ARBA00022643"/>
    </source>
</evidence>
<keyword evidence="5 20" id="KW-0812">Transmembrane</keyword>
<dbReference type="Pfam" id="PF00667">
    <property type="entry name" value="FAD_binding_1"/>
    <property type="match status" value="1"/>
</dbReference>
<feature type="binding site" evidence="20">
    <location>
        <position position="301"/>
    </location>
    <ligand>
        <name>NADP(+)</name>
        <dbReference type="ChEBI" id="CHEBI:58349"/>
    </ligand>
</feature>
<evidence type="ECO:0000256" key="14">
    <source>
        <dbReference type="ARBA" id="ARBA00023098"/>
    </source>
</evidence>
<dbReference type="InterPro" id="IPR017927">
    <property type="entry name" value="FAD-bd_FR_type"/>
</dbReference>
<evidence type="ECO:0000256" key="20">
    <source>
        <dbReference type="HAMAP-Rule" id="MF_03212"/>
    </source>
</evidence>
<keyword evidence="2 20" id="KW-0444">Lipid biosynthesis</keyword>
<dbReference type="Pfam" id="PF00175">
    <property type="entry name" value="NAD_binding_1"/>
    <property type="match status" value="1"/>
</dbReference>
<dbReference type="EMBL" id="AFWA02000007">
    <property type="protein sequence ID" value="EMR08985.1"/>
    <property type="molecule type" value="Genomic_DNA"/>
</dbReference>
<evidence type="ECO:0000256" key="8">
    <source>
        <dbReference type="ARBA" id="ARBA00022827"/>
    </source>
</evidence>
<dbReference type="PRINTS" id="PR00371">
    <property type="entry name" value="FPNCR"/>
</dbReference>
<keyword evidence="7 20" id="KW-0256">Endoplasmic reticulum</keyword>
<dbReference type="Gene3D" id="1.20.990.10">
    <property type="entry name" value="NADPH-cytochrome p450 Reductase, Chain A, domain 3"/>
    <property type="match status" value="1"/>
</dbReference>
<dbReference type="GO" id="GO:0005829">
    <property type="term" value="C:cytosol"/>
    <property type="evidence" value="ECO:0007669"/>
    <property type="project" value="TreeGrafter"/>
</dbReference>
<feature type="binding site" evidence="20">
    <location>
        <begin position="456"/>
        <end position="459"/>
    </location>
    <ligand>
        <name>FAD</name>
        <dbReference type="ChEBI" id="CHEBI:57692"/>
    </ligand>
</feature>
<evidence type="ECO:0000259" key="23">
    <source>
        <dbReference type="PROSITE" id="PS51384"/>
    </source>
</evidence>
<dbReference type="eggNOG" id="KOG1158">
    <property type="taxonomic scope" value="Eukaryota"/>
</dbReference>
<feature type="binding site" evidence="20">
    <location>
        <begin position="491"/>
        <end position="494"/>
    </location>
    <ligand>
        <name>FAD</name>
        <dbReference type="ChEBI" id="CHEBI:57692"/>
    </ligand>
</feature>
<evidence type="ECO:0000256" key="13">
    <source>
        <dbReference type="ARBA" id="ARBA00023011"/>
    </source>
</evidence>
<evidence type="ECO:0000256" key="15">
    <source>
        <dbReference type="ARBA" id="ARBA00023128"/>
    </source>
</evidence>
<comment type="caution">
    <text evidence="20">Lacks conserved residue(s) required for the propagation of feature annotation.</text>
</comment>
<dbReference type="GeneID" id="19896451"/>
<dbReference type="FunFam" id="3.40.50.360:FF:000024">
    <property type="entry name" value="NADPH--cytochrome P450 reductase"/>
    <property type="match status" value="1"/>
</dbReference>
<feature type="transmembrane region" description="Helical" evidence="20">
    <location>
        <begin position="12"/>
        <end position="29"/>
    </location>
</feature>
<dbReference type="OMA" id="QKRYQRD"/>
<dbReference type="PANTHER" id="PTHR19384">
    <property type="entry name" value="NITRIC OXIDE SYNTHASE-RELATED"/>
    <property type="match status" value="1"/>
</dbReference>
<dbReference type="GO" id="GO:0005789">
    <property type="term" value="C:endoplasmic reticulum membrane"/>
    <property type="evidence" value="ECO:0007669"/>
    <property type="project" value="UniProtKB-SubCell"/>
</dbReference>
<keyword evidence="18 20" id="KW-0753">Steroid metabolism</keyword>
<keyword evidence="12 20" id="KW-0560">Oxidoreductase</keyword>
<dbReference type="InterPro" id="IPR029039">
    <property type="entry name" value="Flavoprotein-like_sf"/>
</dbReference>
<comment type="function">
    <text evidence="20">This enzyme is required for electron transfer from NADP to cytochrome P450 in microsomes. It can also provide electron transfer to heme oxygenase and cytochrome B5. Involved in ergosterol biosynthesis.</text>
</comment>
<comment type="similarity">
    <text evidence="20 21">In the C-terminal section; belongs to the flavoprotein pyridine nucleotide cytochrome reductase family.</text>
</comment>
<keyword evidence="17 20" id="KW-1207">Sterol metabolism</keyword>
<dbReference type="STRING" id="1069680.M7P543"/>
<dbReference type="EC" id="1.6.2.4" evidence="20 21"/>
<keyword evidence="4 20" id="KW-0288">FMN</keyword>
<dbReference type="RefSeq" id="XP_007874791.1">
    <property type="nucleotide sequence ID" value="XM_007876600.1"/>
</dbReference>
<dbReference type="GO" id="GO:0003959">
    <property type="term" value="F:NADPH dehydrogenase activity"/>
    <property type="evidence" value="ECO:0007669"/>
    <property type="project" value="EnsemblFungi"/>
</dbReference>
<evidence type="ECO:0000256" key="21">
    <source>
        <dbReference type="PIRNR" id="PIRNR000208"/>
    </source>
</evidence>
<evidence type="ECO:0000259" key="22">
    <source>
        <dbReference type="PROSITE" id="PS50902"/>
    </source>
</evidence>
<feature type="binding site" evidence="20">
    <location>
        <begin position="625"/>
        <end position="629"/>
    </location>
    <ligand>
        <name>NADP(+)</name>
        <dbReference type="ChEBI" id="CHEBI:58349"/>
    </ligand>
</feature>
<dbReference type="GO" id="GO:0050661">
    <property type="term" value="F:NADP binding"/>
    <property type="evidence" value="ECO:0007669"/>
    <property type="project" value="UniProtKB-UniRule"/>
</dbReference>
<dbReference type="GO" id="GO:0005741">
    <property type="term" value="C:mitochondrial outer membrane"/>
    <property type="evidence" value="ECO:0007669"/>
    <property type="project" value="UniProtKB-SubCell"/>
</dbReference>
<evidence type="ECO:0000256" key="7">
    <source>
        <dbReference type="ARBA" id="ARBA00022824"/>
    </source>
</evidence>
<comment type="caution">
    <text evidence="24">The sequence shown here is derived from an EMBL/GenBank/DDBJ whole genome shotgun (WGS) entry which is preliminary data.</text>
</comment>
<feature type="binding site" evidence="20">
    <location>
        <begin position="619"/>
        <end position="620"/>
    </location>
    <ligand>
        <name>NADP(+)</name>
        <dbReference type="ChEBI" id="CHEBI:58349"/>
    </ligand>
</feature>
<evidence type="ECO:0000256" key="3">
    <source>
        <dbReference type="ARBA" id="ARBA00022630"/>
    </source>
</evidence>
<gene>
    <name evidence="24" type="ORF">PNEG_02760</name>
</gene>
<evidence type="ECO:0000256" key="11">
    <source>
        <dbReference type="ARBA" id="ARBA00022989"/>
    </source>
</evidence>
<feature type="binding site" evidence="20">
    <location>
        <begin position="78"/>
        <end position="83"/>
    </location>
    <ligand>
        <name>FMN</name>
        <dbReference type="ChEBI" id="CHEBI:58210"/>
    </ligand>
</feature>
<evidence type="ECO:0000256" key="6">
    <source>
        <dbReference type="ARBA" id="ARBA00022787"/>
    </source>
</evidence>
<keyword evidence="15 20" id="KW-0496">Mitochondrion</keyword>
<feature type="binding site" evidence="20">
    <location>
        <begin position="474"/>
        <end position="476"/>
    </location>
    <ligand>
        <name>FAD</name>
        <dbReference type="ChEBI" id="CHEBI:57692"/>
    </ligand>
</feature>
<dbReference type="InterPro" id="IPR001709">
    <property type="entry name" value="Flavoprot_Pyr_Nucl_cyt_Rdtase"/>
</dbReference>
<proteinExistence type="inferred from homology"/>
<dbReference type="PROSITE" id="PS50902">
    <property type="entry name" value="FLAVODOXIN_LIKE"/>
    <property type="match status" value="1"/>
</dbReference>
<keyword evidence="9 20" id="KW-0521">NADP</keyword>
<dbReference type="GO" id="GO:0005886">
    <property type="term" value="C:plasma membrane"/>
    <property type="evidence" value="ECO:0007669"/>
    <property type="project" value="UniProtKB-SubCell"/>
</dbReference>
<dbReference type="Gene3D" id="3.40.50.360">
    <property type="match status" value="1"/>
</dbReference>
<evidence type="ECO:0000256" key="16">
    <source>
        <dbReference type="ARBA" id="ARBA00023136"/>
    </source>
</evidence>
<dbReference type="Gene3D" id="2.40.30.10">
    <property type="entry name" value="Translation factors"/>
    <property type="match status" value="2"/>
</dbReference>
<evidence type="ECO:0000256" key="5">
    <source>
        <dbReference type="ARBA" id="ARBA00022692"/>
    </source>
</evidence>
<dbReference type="SUPFAM" id="SSF63380">
    <property type="entry name" value="Riboflavin synthase domain-like"/>
    <property type="match status" value="1"/>
</dbReference>
<evidence type="ECO:0000256" key="12">
    <source>
        <dbReference type="ARBA" id="ARBA00023002"/>
    </source>
</evidence>
<evidence type="ECO:0000256" key="17">
    <source>
        <dbReference type="ARBA" id="ARBA00023166"/>
    </source>
</evidence>
<comment type="cofactor">
    <cofactor evidence="20">
        <name>FMN</name>
        <dbReference type="ChEBI" id="CHEBI:58210"/>
    </cofactor>
    <text evidence="20">Binds 1 FMN per monomer.</text>
</comment>
<evidence type="ECO:0000256" key="2">
    <source>
        <dbReference type="ARBA" id="ARBA00022516"/>
    </source>
</evidence>
<dbReference type="Pfam" id="PF00258">
    <property type="entry name" value="Flavodoxin_1"/>
    <property type="match status" value="1"/>
</dbReference>
<feature type="binding site" evidence="20">
    <location>
        <position position="210"/>
    </location>
    <ligand>
        <name>FMN</name>
        <dbReference type="ChEBI" id="CHEBI:58210"/>
    </ligand>
</feature>
<keyword evidence="10 20" id="KW-0752">Steroid biosynthesis</keyword>
<evidence type="ECO:0000313" key="25">
    <source>
        <dbReference type="Proteomes" id="UP000011958"/>
    </source>
</evidence>
<dbReference type="CDD" id="cd06204">
    <property type="entry name" value="CYPOR"/>
    <property type="match status" value="1"/>
</dbReference>
<dbReference type="GO" id="GO:0006696">
    <property type="term" value="P:ergosterol biosynthetic process"/>
    <property type="evidence" value="ECO:0007669"/>
    <property type="project" value="UniProtKB-UniRule"/>
</dbReference>
<dbReference type="AlphaFoldDB" id="M7P543"/>
<feature type="domain" description="Flavodoxin-like" evidence="22">
    <location>
        <begin position="72"/>
        <end position="227"/>
    </location>
</feature>
<dbReference type="InterPro" id="IPR001094">
    <property type="entry name" value="Flavdoxin-like"/>
</dbReference>
<dbReference type="InterPro" id="IPR003097">
    <property type="entry name" value="CysJ-like_FAD-binding"/>
</dbReference>
<comment type="similarity">
    <text evidence="20">Belongs to the NADPH--cytochrome P450 reductase family.</text>
</comment>
<evidence type="ECO:0000256" key="19">
    <source>
        <dbReference type="ARBA" id="ARBA00049342"/>
    </source>
</evidence>
<keyword evidence="11 20" id="KW-1133">Transmembrane helix</keyword>
<keyword evidence="14 20" id="KW-0443">Lipid metabolism</keyword>
<dbReference type="FunFam" id="3.40.50.80:FF:000018">
    <property type="entry name" value="NADPH--cytochrome P450 reductase"/>
    <property type="match status" value="1"/>
</dbReference>
<comment type="cofactor">
    <cofactor evidence="20">
        <name>FAD</name>
        <dbReference type="ChEBI" id="CHEBI:57692"/>
    </cofactor>
    <text evidence="20">Binds 1 FAD per monomer.</text>
</comment>
<dbReference type="VEuPathDB" id="FungiDB:PNEG_02760"/>
<evidence type="ECO:0000313" key="24">
    <source>
        <dbReference type="EMBL" id="EMR08985.1"/>
    </source>
</evidence>